<dbReference type="PANTHER" id="PTHR11908">
    <property type="entry name" value="XANTHINE DEHYDROGENASE"/>
    <property type="match status" value="1"/>
</dbReference>
<gene>
    <name evidence="4" type="primary">cutA_3</name>
    <name evidence="4" type="ORF">SJAV_08480</name>
</gene>
<dbReference type="KEGG" id="sjv:SJAV_08480"/>
<dbReference type="Pfam" id="PF20256">
    <property type="entry name" value="MoCoBD_2"/>
    <property type="match status" value="1"/>
</dbReference>
<dbReference type="InterPro" id="IPR008274">
    <property type="entry name" value="AldOxase/xan_DH_MoCoBD1"/>
</dbReference>
<dbReference type="SUPFAM" id="SSF56003">
    <property type="entry name" value="Molybdenum cofactor-binding domain"/>
    <property type="match status" value="1"/>
</dbReference>
<evidence type="ECO:0000256" key="1">
    <source>
        <dbReference type="ARBA" id="ARBA00022505"/>
    </source>
</evidence>
<dbReference type="AlphaFoldDB" id="A0AAT9GQ04"/>
<dbReference type="RefSeq" id="WP_369611092.1">
    <property type="nucleotide sequence ID" value="NZ_AP031322.1"/>
</dbReference>
<name>A0AAT9GQ04_9CREN</name>
<feature type="domain" description="Aldehyde oxidase/xanthine dehydrogenase a/b hammerhead" evidence="3">
    <location>
        <begin position="17"/>
        <end position="118"/>
    </location>
</feature>
<dbReference type="InterPro" id="IPR037165">
    <property type="entry name" value="AldOxase/xan_DH_Mopterin-bd_sf"/>
</dbReference>
<dbReference type="Gene3D" id="3.90.1170.50">
    <property type="entry name" value="Aldehyde oxidase/xanthine dehydrogenase, a/b hammerhead"/>
    <property type="match status" value="1"/>
</dbReference>
<keyword evidence="1" id="KW-0500">Molybdenum</keyword>
<dbReference type="InterPro" id="IPR000674">
    <property type="entry name" value="Ald_Oxase/Xan_DH_a/b"/>
</dbReference>
<dbReference type="GO" id="GO:0005506">
    <property type="term" value="F:iron ion binding"/>
    <property type="evidence" value="ECO:0007669"/>
    <property type="project" value="InterPro"/>
</dbReference>
<dbReference type="SMART" id="SM01008">
    <property type="entry name" value="Ald_Xan_dh_C"/>
    <property type="match status" value="1"/>
</dbReference>
<dbReference type="NCBIfam" id="NF041018">
    <property type="entry name" value="glyceraldDH_alpha"/>
    <property type="match status" value="1"/>
</dbReference>
<dbReference type="Gene3D" id="3.30.365.10">
    <property type="entry name" value="Aldehyde oxidase/xanthine dehydrogenase, molybdopterin binding domain"/>
    <property type="match status" value="4"/>
</dbReference>
<evidence type="ECO:0000259" key="3">
    <source>
        <dbReference type="SMART" id="SM01008"/>
    </source>
</evidence>
<proteinExistence type="predicted"/>
<keyword evidence="2" id="KW-0560">Oxidoreductase</keyword>
<dbReference type="InterPro" id="IPR046867">
    <property type="entry name" value="AldOxase/xan_DH_MoCoBD2"/>
</dbReference>
<dbReference type="Pfam" id="PF01315">
    <property type="entry name" value="Ald_Xan_dh_C"/>
    <property type="match status" value="1"/>
</dbReference>
<sequence>MYVGQRVKRKEDLKLITGTGRYVDDIEIQGNLYISILRSNVSHAKLKRVEYSDALKLNGVYGVITGLNIQVDNRPRNFPMAKDEILYMGQPIAAVIAKDRYIATDALDYISFDYEELPAVIDPEEAIKNEVKAIEDKDNVIYKKTYSGGNAEEAYEKSDLKIEEKLEISRVYAAPMEPRGLVVDYQQDRVTVYASTQSPHYMRSFLLAAFGDKVKDIRVIQADVGGAFGSKLFPYPEDYIAVYAALTFKRPVKLINTRRDDMFSTYHSRGQIHKVKVGASKDGKINTIIDDLIIDLGAGWHGTYLADIPATLITGPYDIKNAKVNIYGVLTNKTPLDQYRGAGRPEAAFVYERIMDIVADELKMDPIELRKKNVIQSTPYKNAMGLLYDSGDYKALLSKAESYYREMEKRAEELRKQGKRIGVGLSFYIEQNNFGPWESASVRLLSNGKVEVIIGAAPHGQGTGTGIAQIVADELEISIDDVDVVWGDTDKISNAFGTYGSRSLTLAGNAALLAARRLKENIMKLAAAFMKSDVEELQYKDGKVFNPKSGKSMTLKEIAQKATSNLGGVWRYKAEPTLEATASFGLDNYTFPYGSHIAMVEVTEEGLVKVLDYVAIDDIGTVVNPMLAEGQVHGGIIQGFGESLLEEIVYDKNGNLLTSTFAEYLIPSAVEAFNMKWLYMEIGKSNAPLPAKGIGEGATIGAPPALIRALERAVGKRFTKVPVKMEELSIL</sequence>
<accession>A0AAT9GQ04</accession>
<dbReference type="Pfam" id="PF02738">
    <property type="entry name" value="MoCoBD_1"/>
    <property type="match status" value="1"/>
</dbReference>
<organism evidence="4">
    <name type="scientific">Sulfurisphaera javensis</name>
    <dbReference type="NCBI Taxonomy" id="2049879"/>
    <lineage>
        <taxon>Archaea</taxon>
        <taxon>Thermoproteota</taxon>
        <taxon>Thermoprotei</taxon>
        <taxon>Sulfolobales</taxon>
        <taxon>Sulfolobaceae</taxon>
        <taxon>Sulfurisphaera</taxon>
    </lineage>
</organism>
<evidence type="ECO:0000313" key="4">
    <source>
        <dbReference type="EMBL" id="BFH72904.1"/>
    </source>
</evidence>
<dbReference type="GO" id="GO:0016491">
    <property type="term" value="F:oxidoreductase activity"/>
    <property type="evidence" value="ECO:0007669"/>
    <property type="project" value="UniProtKB-KW"/>
</dbReference>
<dbReference type="PANTHER" id="PTHR11908:SF132">
    <property type="entry name" value="ALDEHYDE OXIDASE 1-RELATED"/>
    <property type="match status" value="1"/>
</dbReference>
<dbReference type="InterPro" id="IPR016208">
    <property type="entry name" value="Ald_Oxase/xanthine_DH-like"/>
</dbReference>
<protein>
    <submittedName>
        <fullName evidence="4">Glyceraldehyde dehydrogenase subunit alpha</fullName>
    </submittedName>
</protein>
<dbReference type="GeneID" id="92353777"/>
<evidence type="ECO:0000256" key="2">
    <source>
        <dbReference type="ARBA" id="ARBA00023002"/>
    </source>
</evidence>
<dbReference type="EMBL" id="AP031322">
    <property type="protein sequence ID" value="BFH72904.1"/>
    <property type="molecule type" value="Genomic_DNA"/>
</dbReference>
<dbReference type="InterPro" id="IPR053554">
    <property type="entry name" value="Glyceraldehyde_dh-related"/>
</dbReference>
<reference evidence="4" key="1">
    <citation type="submission" date="2024-03" db="EMBL/GenBank/DDBJ databases">
        <title>Complete genome sequence of Sulfurisphaera javensis strain KD-1.</title>
        <authorList>
            <person name="Sakai H."/>
            <person name="Nur N."/>
            <person name="Suwanto A."/>
            <person name="Kurosawa N."/>
        </authorList>
    </citation>
    <scope>NUCLEOTIDE SEQUENCE</scope>
    <source>
        <strain evidence="4">KD-1</strain>
    </source>
</reference>
<dbReference type="SUPFAM" id="SSF54665">
    <property type="entry name" value="CO dehydrogenase molybdoprotein N-domain-like"/>
    <property type="match status" value="1"/>
</dbReference>
<dbReference type="InterPro" id="IPR036856">
    <property type="entry name" value="Ald_Oxase/Xan_DH_a/b_sf"/>
</dbReference>